<dbReference type="EMBL" id="CP029397">
    <property type="protein sequence ID" value="AWL29230.2"/>
    <property type="molecule type" value="Genomic_DNA"/>
</dbReference>
<dbReference type="KEGG" id="adv:DJ533_11960"/>
<proteinExistence type="predicted"/>
<dbReference type="OrthoDB" id="6687343at2"/>
<feature type="transmembrane region" description="Helical" evidence="1">
    <location>
        <begin position="214"/>
        <end position="232"/>
    </location>
</feature>
<gene>
    <name evidence="2" type="ORF">DJ533_11960</name>
</gene>
<sequence>MNMNQNQKYLLDQSYIFGTLIVIQFFMYFMYLRTESYIFLGTYFLISLPLLMVLLNKAINQKFFLLLGLITLILATFGLFSQEFPTLITYYNLLYGISSLITAYALFTLRNSETFIKILFWCYTSLILYYFYAFGFSDPDLYNEVLKGSSRNYLSAIFVILLALLALSFEKIKKPTPLIYPLVTFICCVGLFGRSGIVFSLVMLIFIMARQKNYKLIGVFFATIIVICIIKFNTIINFIELNTNFTNGLSSERSIFLTEYLTGIMHNNSDFFFGRKLSDCCSWIQSFQNNPHNSFIMGHLRYGIAHTLLSVGILIYIVLSRNLTLTLFGVVILSRFFVDQLGLFTPYDTVLFFLLFIIHSNNTIKKSA</sequence>
<dbReference type="Proteomes" id="UP000245977">
    <property type="component" value="Chromosome"/>
</dbReference>
<keyword evidence="3" id="KW-1185">Reference proteome</keyword>
<dbReference type="RefSeq" id="WP_148245836.1">
    <property type="nucleotide sequence ID" value="NZ_CP029397.2"/>
</dbReference>
<feature type="transmembrane region" description="Helical" evidence="1">
    <location>
        <begin position="114"/>
        <end position="132"/>
    </location>
</feature>
<name>A0A2S2FEA0_9GAMM</name>
<feature type="transmembrane region" description="Helical" evidence="1">
    <location>
        <begin position="300"/>
        <end position="319"/>
    </location>
</feature>
<feature type="transmembrane region" description="Helical" evidence="1">
    <location>
        <begin position="37"/>
        <end position="56"/>
    </location>
</feature>
<evidence type="ECO:0000313" key="3">
    <source>
        <dbReference type="Proteomes" id="UP000245977"/>
    </source>
</evidence>
<accession>A0A2S2FEA0</accession>
<keyword evidence="1" id="KW-0472">Membrane</keyword>
<organism evidence="2 3">
    <name type="scientific">Acinetobacter defluvii</name>
    <dbReference type="NCBI Taxonomy" id="1871111"/>
    <lineage>
        <taxon>Bacteria</taxon>
        <taxon>Pseudomonadati</taxon>
        <taxon>Pseudomonadota</taxon>
        <taxon>Gammaproteobacteria</taxon>
        <taxon>Moraxellales</taxon>
        <taxon>Moraxellaceae</taxon>
        <taxon>Acinetobacter</taxon>
    </lineage>
</organism>
<feature type="transmembrane region" description="Helical" evidence="1">
    <location>
        <begin position="152"/>
        <end position="170"/>
    </location>
</feature>
<feature type="transmembrane region" description="Helical" evidence="1">
    <location>
        <begin position="182"/>
        <end position="208"/>
    </location>
</feature>
<dbReference type="AlphaFoldDB" id="A0A2S2FEA0"/>
<keyword evidence="1" id="KW-0812">Transmembrane</keyword>
<keyword evidence="1" id="KW-1133">Transmembrane helix</keyword>
<feature type="transmembrane region" description="Helical" evidence="1">
    <location>
        <begin position="325"/>
        <end position="358"/>
    </location>
</feature>
<evidence type="ECO:0000313" key="2">
    <source>
        <dbReference type="EMBL" id="AWL29230.2"/>
    </source>
</evidence>
<evidence type="ECO:0000256" key="1">
    <source>
        <dbReference type="SAM" id="Phobius"/>
    </source>
</evidence>
<protein>
    <recommendedName>
        <fullName evidence="4">O-antigen ligase family protein</fullName>
    </recommendedName>
</protein>
<feature type="transmembrane region" description="Helical" evidence="1">
    <location>
        <begin position="87"/>
        <end position="107"/>
    </location>
</feature>
<reference evidence="2" key="1">
    <citation type="submission" date="2019-08" db="EMBL/GenBank/DDBJ databases">
        <title>The complete genome of Acinetobacter defluvii strain WCHAD010030.</title>
        <authorList>
            <person name="Hu Y."/>
            <person name="Qin J."/>
            <person name="Feng Y."/>
            <person name="Zong Z."/>
        </authorList>
    </citation>
    <scope>NUCLEOTIDE SEQUENCE</scope>
    <source>
        <strain evidence="2">WCHA30</strain>
    </source>
</reference>
<evidence type="ECO:0008006" key="4">
    <source>
        <dbReference type="Google" id="ProtNLM"/>
    </source>
</evidence>
<feature type="transmembrane region" description="Helical" evidence="1">
    <location>
        <begin position="12"/>
        <end position="31"/>
    </location>
</feature>
<feature type="transmembrane region" description="Helical" evidence="1">
    <location>
        <begin position="63"/>
        <end position="81"/>
    </location>
</feature>